<keyword evidence="8" id="KW-0547">Nucleotide-binding</keyword>
<keyword evidence="10" id="KW-0460">Magnesium</keyword>
<evidence type="ECO:0000313" key="18">
    <source>
        <dbReference type="Proteomes" id="UP000288805"/>
    </source>
</evidence>
<feature type="compositionally biased region" description="Basic and acidic residues" evidence="14">
    <location>
        <begin position="146"/>
        <end position="170"/>
    </location>
</feature>
<evidence type="ECO:0000256" key="12">
    <source>
        <dbReference type="ARBA" id="ARBA00023146"/>
    </source>
</evidence>
<keyword evidence="11" id="KW-0648">Protein biosynthesis</keyword>
<name>A0A438C1H6_VITVI</name>
<dbReference type="Pfam" id="PF14111">
    <property type="entry name" value="DUF4283"/>
    <property type="match status" value="1"/>
</dbReference>
<dbReference type="GO" id="GO:0005737">
    <property type="term" value="C:cytoplasm"/>
    <property type="evidence" value="ECO:0007669"/>
    <property type="project" value="UniProtKB-SubCell"/>
</dbReference>
<evidence type="ECO:0000256" key="5">
    <source>
        <dbReference type="ARBA" id="ARBA00022490"/>
    </source>
</evidence>
<dbReference type="Pfam" id="PF03483">
    <property type="entry name" value="B3_4"/>
    <property type="match status" value="1"/>
</dbReference>
<evidence type="ECO:0000256" key="7">
    <source>
        <dbReference type="ARBA" id="ARBA00022723"/>
    </source>
</evidence>
<dbReference type="SUPFAM" id="SSF56037">
    <property type="entry name" value="PheT/TilS domain"/>
    <property type="match status" value="1"/>
</dbReference>
<evidence type="ECO:0000256" key="11">
    <source>
        <dbReference type="ARBA" id="ARBA00022917"/>
    </source>
</evidence>
<evidence type="ECO:0000256" key="9">
    <source>
        <dbReference type="ARBA" id="ARBA00022840"/>
    </source>
</evidence>
<evidence type="ECO:0000259" key="16">
    <source>
        <dbReference type="Pfam" id="PF14111"/>
    </source>
</evidence>
<comment type="subcellular location">
    <subcellularLocation>
        <location evidence="2">Cytoplasm</location>
    </subcellularLocation>
</comment>
<accession>A0A438C1H6</accession>
<evidence type="ECO:0000256" key="8">
    <source>
        <dbReference type="ARBA" id="ARBA00022741"/>
    </source>
</evidence>
<evidence type="ECO:0000256" key="6">
    <source>
        <dbReference type="ARBA" id="ARBA00022598"/>
    </source>
</evidence>
<dbReference type="GO" id="GO:0003723">
    <property type="term" value="F:RNA binding"/>
    <property type="evidence" value="ECO:0007669"/>
    <property type="project" value="InterPro"/>
</dbReference>
<dbReference type="EMBL" id="QGNW01002581">
    <property type="protein sequence ID" value="RVW17090.1"/>
    <property type="molecule type" value="Genomic_DNA"/>
</dbReference>
<sequence length="847" mass="94253">MFVTEVKKFRADELMEFYKSDLKLKKFLHIIENSPVFPVIYDHNRTVLSLPPIINGAHSAINLKTKNVFIECTATDLTKAKIVLNTMVTMFSMYCERKFEVEPVEVIYPDGKSCLYPDLSVYSMEVPLSYIIDTVGVSLEADERARERVSVREGESDGRERGERRVPDGHEGDEEGEGFVGVRSRAKKGGFGVESKWFDVEVREQKGKEQVLIVERKGGISSWVRLGPNSIGSFIDGLEACIGNAGTGIWEKQWKDSGRSFLMGNGSKNGWVLMAGLLRRLGCYDRETRLQAKGVTPLRSSMGKPYAEAVVYSEEKAIAVARVELGKRDLSRSMGKMAHCLVGSWDTSFEVGEDLRDWGTKLAKLWCLKGNLGIAKMERGKALLEFGILAEAEKALKIGGFSCLGSPLNLQKWRPECGCLQEGNKRSEAWVRVLGLPVSMWERDTLKRIGDACGGFIDVDHQTEMLEDLQWARILVKIKQERLPNEMEIRTEDHRYVLSLWWELRPTVRKVREEKGKGILVSDGEDGGEGYARVGGRVRGLVGGSSLEVRLQTDDGTRGQSSGMGLTAGTDSDLVSDGPHELCGLAKQWAVGPHEVSDSALPCDSGLIHIGLPSDAGRAAKKKSIGGMGWGVKAGARLRPSNEEQRVVKNSMTDDALMEEALRYGTAPNYYGPLVCVPPSPPSYSYFSGRTPLGECYDRSGVGLDASQRVILDRRMGERTFAAMKPMDRWEMGEDNNSALGACGQDLCLVGETVPEIRDWREASWEESELARFSQFLGFPTAGLEKEILDFMVKIRERREKVHRKSLLENSKFERELKRLECTINYDGGRKQKGIVQGRGGQSPDDL</sequence>
<dbReference type="PANTHER" id="PTHR10947:SF0">
    <property type="entry name" value="PHENYLALANINE--TRNA LIGASE BETA SUBUNIT"/>
    <property type="match status" value="1"/>
</dbReference>
<dbReference type="PANTHER" id="PTHR10947">
    <property type="entry name" value="PHENYLALANYL-TRNA SYNTHETASE BETA CHAIN AND LEUCINE-RICH REPEAT-CONTAINING PROTEIN 47"/>
    <property type="match status" value="1"/>
</dbReference>
<protein>
    <recommendedName>
        <fullName evidence="4">phenylalanine--tRNA ligase</fullName>
        <ecNumber evidence="4">6.1.1.20</ecNumber>
    </recommendedName>
    <alternativeName>
        <fullName evidence="13">Phenylalanyl-tRNA synthetase beta subunit</fullName>
    </alternativeName>
</protein>
<keyword evidence="7" id="KW-0479">Metal-binding</keyword>
<keyword evidence="5" id="KW-0963">Cytoplasm</keyword>
<evidence type="ECO:0000313" key="17">
    <source>
        <dbReference type="EMBL" id="RVW17090.1"/>
    </source>
</evidence>
<dbReference type="InterPro" id="IPR045060">
    <property type="entry name" value="Phe-tRNA-ligase_IIc_bsu"/>
</dbReference>
<feature type="domain" description="B3/B4 tRNA-binding" evidence="15">
    <location>
        <begin position="33"/>
        <end position="99"/>
    </location>
</feature>
<dbReference type="GO" id="GO:0046872">
    <property type="term" value="F:metal ion binding"/>
    <property type="evidence" value="ECO:0007669"/>
    <property type="project" value="UniProtKB-KW"/>
</dbReference>
<comment type="caution">
    <text evidence="17">The sequence shown here is derived from an EMBL/GenBank/DDBJ whole genome shotgun (WGS) entry which is preliminary data.</text>
</comment>
<dbReference type="GO" id="GO:0004826">
    <property type="term" value="F:phenylalanine-tRNA ligase activity"/>
    <property type="evidence" value="ECO:0007669"/>
    <property type="project" value="UniProtKB-EC"/>
</dbReference>
<reference evidence="17 18" key="1">
    <citation type="journal article" date="2018" name="PLoS Genet.">
        <title>Population sequencing reveals clonal diversity and ancestral inbreeding in the grapevine cultivar Chardonnay.</title>
        <authorList>
            <person name="Roach M.J."/>
            <person name="Johnson D.L."/>
            <person name="Bohlmann J."/>
            <person name="van Vuuren H.J."/>
            <person name="Jones S.J."/>
            <person name="Pretorius I.S."/>
            <person name="Schmidt S.A."/>
            <person name="Borneman A.R."/>
        </authorList>
    </citation>
    <scope>NUCLEOTIDE SEQUENCE [LARGE SCALE GENOMIC DNA]</scope>
    <source>
        <strain evidence="18">cv. Chardonnay</strain>
        <tissue evidence="17">Leaf</tissue>
    </source>
</reference>
<keyword evidence="6 17" id="KW-0436">Ligase</keyword>
<comment type="similarity">
    <text evidence="3">Belongs to the phenylalanyl-tRNA synthetase beta subunit family. Type 2 subfamily.</text>
</comment>
<dbReference type="EC" id="6.1.1.20" evidence="4"/>
<evidence type="ECO:0000256" key="10">
    <source>
        <dbReference type="ARBA" id="ARBA00022842"/>
    </source>
</evidence>
<keyword evidence="9" id="KW-0067">ATP-binding</keyword>
<feature type="region of interest" description="Disordered" evidence="14">
    <location>
        <begin position="146"/>
        <end position="177"/>
    </location>
</feature>
<comment type="cofactor">
    <cofactor evidence="1">
        <name>Mg(2+)</name>
        <dbReference type="ChEBI" id="CHEBI:18420"/>
    </cofactor>
</comment>
<evidence type="ECO:0000256" key="1">
    <source>
        <dbReference type="ARBA" id="ARBA00001946"/>
    </source>
</evidence>
<dbReference type="GO" id="GO:0006432">
    <property type="term" value="P:phenylalanyl-tRNA aminoacylation"/>
    <property type="evidence" value="ECO:0007669"/>
    <property type="project" value="InterPro"/>
</dbReference>
<dbReference type="FunFam" id="3.50.40.10:FF:000002">
    <property type="entry name" value="phenylalanine--tRNA ligase beta subunit"/>
    <property type="match status" value="1"/>
</dbReference>
<dbReference type="Proteomes" id="UP000288805">
    <property type="component" value="Unassembled WGS sequence"/>
</dbReference>
<dbReference type="GO" id="GO:0005524">
    <property type="term" value="F:ATP binding"/>
    <property type="evidence" value="ECO:0007669"/>
    <property type="project" value="UniProtKB-KW"/>
</dbReference>
<proteinExistence type="inferred from homology"/>
<dbReference type="InterPro" id="IPR025558">
    <property type="entry name" value="DUF4283"/>
</dbReference>
<dbReference type="AlphaFoldDB" id="A0A438C1H6"/>
<evidence type="ECO:0000256" key="13">
    <source>
        <dbReference type="ARBA" id="ARBA00033189"/>
    </source>
</evidence>
<organism evidence="17 18">
    <name type="scientific">Vitis vinifera</name>
    <name type="common">Grape</name>
    <dbReference type="NCBI Taxonomy" id="29760"/>
    <lineage>
        <taxon>Eukaryota</taxon>
        <taxon>Viridiplantae</taxon>
        <taxon>Streptophyta</taxon>
        <taxon>Embryophyta</taxon>
        <taxon>Tracheophyta</taxon>
        <taxon>Spermatophyta</taxon>
        <taxon>Magnoliopsida</taxon>
        <taxon>eudicotyledons</taxon>
        <taxon>Gunneridae</taxon>
        <taxon>Pentapetalae</taxon>
        <taxon>rosids</taxon>
        <taxon>Vitales</taxon>
        <taxon>Vitaceae</taxon>
        <taxon>Viteae</taxon>
        <taxon>Vitis</taxon>
    </lineage>
</organism>
<feature type="domain" description="DUF4283" evidence="16">
    <location>
        <begin position="336"/>
        <end position="419"/>
    </location>
</feature>
<evidence type="ECO:0000256" key="14">
    <source>
        <dbReference type="SAM" id="MobiDB-lite"/>
    </source>
</evidence>
<dbReference type="InterPro" id="IPR020825">
    <property type="entry name" value="Phe-tRNA_synthase-like_B3/B4"/>
</dbReference>
<dbReference type="Gene3D" id="3.50.40.10">
    <property type="entry name" value="Phenylalanyl-trna Synthetase, Chain B, domain 3"/>
    <property type="match status" value="1"/>
</dbReference>
<gene>
    <name evidence="17" type="primary">VvCHDh001122_0</name>
    <name evidence="17" type="ORF">CK203_076010</name>
</gene>
<evidence type="ECO:0000256" key="4">
    <source>
        <dbReference type="ARBA" id="ARBA00012814"/>
    </source>
</evidence>
<evidence type="ECO:0000259" key="15">
    <source>
        <dbReference type="Pfam" id="PF03483"/>
    </source>
</evidence>
<evidence type="ECO:0000256" key="2">
    <source>
        <dbReference type="ARBA" id="ARBA00004496"/>
    </source>
</evidence>
<dbReference type="InterPro" id="IPR005146">
    <property type="entry name" value="B3/B4_tRNA-bd"/>
</dbReference>
<keyword evidence="12" id="KW-0030">Aminoacyl-tRNA synthetase</keyword>
<evidence type="ECO:0000256" key="3">
    <source>
        <dbReference type="ARBA" id="ARBA00007438"/>
    </source>
</evidence>